<dbReference type="SUPFAM" id="SSF52540">
    <property type="entry name" value="P-loop containing nucleoside triphosphate hydrolases"/>
    <property type="match status" value="1"/>
</dbReference>
<name>A0A1G9XCH2_9FIRM</name>
<dbReference type="PANTHER" id="PTHR11669">
    <property type="entry name" value="REPLICATION FACTOR C / DNA POLYMERASE III GAMMA-TAU SUBUNIT"/>
    <property type="match status" value="1"/>
</dbReference>
<dbReference type="InterPro" id="IPR050238">
    <property type="entry name" value="DNA_Rep/Repair_Clamp_Loader"/>
</dbReference>
<dbReference type="PANTHER" id="PTHR11669:SF8">
    <property type="entry name" value="DNA POLYMERASE III SUBUNIT DELTA"/>
    <property type="match status" value="1"/>
</dbReference>
<gene>
    <name evidence="1" type="ORF">SAMN05660299_01798</name>
</gene>
<dbReference type="Gene3D" id="3.40.50.300">
    <property type="entry name" value="P-loop containing nucleotide triphosphate hydrolases"/>
    <property type="match status" value="1"/>
</dbReference>
<organism evidence="1 2">
    <name type="scientific">Megasphaera paucivorans</name>
    <dbReference type="NCBI Taxonomy" id="349095"/>
    <lineage>
        <taxon>Bacteria</taxon>
        <taxon>Bacillati</taxon>
        <taxon>Bacillota</taxon>
        <taxon>Negativicutes</taxon>
        <taxon>Veillonellales</taxon>
        <taxon>Veillonellaceae</taxon>
        <taxon>Megasphaera</taxon>
    </lineage>
</organism>
<dbReference type="Proteomes" id="UP000199309">
    <property type="component" value="Unassembled WGS sequence"/>
</dbReference>
<protein>
    <submittedName>
        <fullName evidence="1">DNA polymerase-3 subunit delta</fullName>
    </submittedName>
</protein>
<evidence type="ECO:0000313" key="1">
    <source>
        <dbReference type="EMBL" id="SDM93985.1"/>
    </source>
</evidence>
<keyword evidence="2" id="KW-1185">Reference proteome</keyword>
<dbReference type="AlphaFoldDB" id="A0A1G9XCH2"/>
<dbReference type="Pfam" id="PF13177">
    <property type="entry name" value="DNA_pol3_delta2"/>
    <property type="match status" value="1"/>
</dbReference>
<dbReference type="GO" id="GO:0006261">
    <property type="term" value="P:DNA-templated DNA replication"/>
    <property type="evidence" value="ECO:0007669"/>
    <property type="project" value="TreeGrafter"/>
</dbReference>
<accession>A0A1G9XCH2</accession>
<proteinExistence type="predicted"/>
<evidence type="ECO:0000313" key="2">
    <source>
        <dbReference type="Proteomes" id="UP000199309"/>
    </source>
</evidence>
<dbReference type="InterPro" id="IPR027417">
    <property type="entry name" value="P-loop_NTPase"/>
</dbReference>
<dbReference type="EMBL" id="FNHQ01000017">
    <property type="protein sequence ID" value="SDM93985.1"/>
    <property type="molecule type" value="Genomic_DNA"/>
</dbReference>
<sequence length="330" mass="37722">MVDDSYFAGIIGHDKIKKRLRHLIEIDRMPHAIIFTGSSGLGKTCMAVAAASAMVHRRVLSNWEEFREQVIVQDRDDVYFLSPMGSMLKVDQFRQLQEKLMLMGELGSKRICLIDHVETINKEFANRMLKILEEPPQDVCFFLVTNQIDILLPTIISRCAVFSFEPVEDKEMADGLIRLRGGTFKDYEQAILWGGGNVRTVLDLLDGKGAENVHYALDFLRLMAKHACPYAKWLTISSAFTDKNTMEILRWTGVFLRDMMVIRSGSAPDQIRLKQYRENIIELLPFWSDEAIVNGLEALDAGTEAVFRHVNTRLVWDYVTIRFQQSKGGI</sequence>
<reference evidence="1 2" key="1">
    <citation type="submission" date="2016-10" db="EMBL/GenBank/DDBJ databases">
        <authorList>
            <person name="de Groot N.N."/>
        </authorList>
    </citation>
    <scope>NUCLEOTIDE SEQUENCE [LARGE SCALE GENOMIC DNA]</scope>
    <source>
        <strain evidence="1 2">DSM 16981</strain>
    </source>
</reference>
<dbReference type="STRING" id="349095.SAMN05660299_01798"/>